<reference evidence="2 3" key="1">
    <citation type="submission" date="2018-03" db="EMBL/GenBank/DDBJ databases">
        <title>Genomic Encyclopedia of Archaeal and Bacterial Type Strains, Phase II (KMG-II): from individual species to whole genera.</title>
        <authorList>
            <person name="Goeker M."/>
        </authorList>
    </citation>
    <scope>NUCLEOTIDE SEQUENCE [LARGE SCALE GENOMIC DNA]</scope>
    <source>
        <strain evidence="2 3">DSM 45211</strain>
    </source>
</reference>
<feature type="compositionally biased region" description="Low complexity" evidence="1">
    <location>
        <begin position="72"/>
        <end position="87"/>
    </location>
</feature>
<protein>
    <submittedName>
        <fullName evidence="2">Uncharacterized protein</fullName>
    </submittedName>
</protein>
<dbReference type="AlphaFoldDB" id="A0A2P8E292"/>
<gene>
    <name evidence="2" type="ORF">CLV30_1076</name>
</gene>
<name>A0A2P8E292_9ACTN</name>
<evidence type="ECO:0000313" key="2">
    <source>
        <dbReference type="EMBL" id="PSL03527.1"/>
    </source>
</evidence>
<dbReference type="EMBL" id="PYGE01000007">
    <property type="protein sequence ID" value="PSL03527.1"/>
    <property type="molecule type" value="Genomic_DNA"/>
</dbReference>
<feature type="region of interest" description="Disordered" evidence="1">
    <location>
        <begin position="50"/>
        <end position="87"/>
    </location>
</feature>
<evidence type="ECO:0000256" key="1">
    <source>
        <dbReference type="SAM" id="MobiDB-lite"/>
    </source>
</evidence>
<evidence type="ECO:0000313" key="3">
    <source>
        <dbReference type="Proteomes" id="UP000243528"/>
    </source>
</evidence>
<dbReference type="Proteomes" id="UP000243528">
    <property type="component" value="Unassembled WGS sequence"/>
</dbReference>
<feature type="region of interest" description="Disordered" evidence="1">
    <location>
        <begin position="1"/>
        <end position="21"/>
    </location>
</feature>
<dbReference type="RefSeq" id="WP_240723270.1">
    <property type="nucleotide sequence ID" value="NZ_PYGE01000007.1"/>
</dbReference>
<sequence length="87" mass="8991">MWEDSGAASPESTGDGQVDQALLDLQRLQELPVHDHATIIEGVHRVLQERLGAGDQPTADPPAGRPETSARSEPASAPSEPAAGGEG</sequence>
<accession>A0A2P8E292</accession>
<comment type="caution">
    <text evidence="2">The sequence shown here is derived from an EMBL/GenBank/DDBJ whole genome shotgun (WGS) entry which is preliminary data.</text>
</comment>
<organism evidence="2 3">
    <name type="scientific">Haloactinopolyspora alba</name>
    <dbReference type="NCBI Taxonomy" id="648780"/>
    <lineage>
        <taxon>Bacteria</taxon>
        <taxon>Bacillati</taxon>
        <taxon>Actinomycetota</taxon>
        <taxon>Actinomycetes</taxon>
        <taxon>Jiangellales</taxon>
        <taxon>Jiangellaceae</taxon>
        <taxon>Haloactinopolyspora</taxon>
    </lineage>
</organism>
<keyword evidence="3" id="KW-1185">Reference proteome</keyword>
<proteinExistence type="predicted"/>